<dbReference type="InterPro" id="IPR009725">
    <property type="entry name" value="3_dmu_93_MTrfase"/>
</dbReference>
<gene>
    <name evidence="2" type="ORF">SAMN04488095_2221</name>
</gene>
<dbReference type="AlphaFoldDB" id="A0A1I3NQ42"/>
<dbReference type="Proteomes" id="UP000199110">
    <property type="component" value="Unassembled WGS sequence"/>
</dbReference>
<dbReference type="CDD" id="cd06588">
    <property type="entry name" value="PhnB_like"/>
    <property type="match status" value="1"/>
</dbReference>
<dbReference type="PIRSF" id="PIRSF021700">
    <property type="entry name" value="3_dmu_93_MTrfase"/>
    <property type="match status" value="1"/>
</dbReference>
<dbReference type="Pfam" id="PF06983">
    <property type="entry name" value="3-dmu-9_3-mt"/>
    <property type="match status" value="1"/>
</dbReference>
<keyword evidence="2" id="KW-0830">Ubiquinone</keyword>
<dbReference type="PANTHER" id="PTHR33990">
    <property type="entry name" value="PROTEIN YJDN-RELATED"/>
    <property type="match status" value="1"/>
</dbReference>
<keyword evidence="2" id="KW-0489">Methyltransferase</keyword>
<protein>
    <submittedName>
        <fullName evidence="2">Glyoxalase superfamily enzyme, possibly 3-demethylubiquinone-9 3-methyltransferase</fullName>
    </submittedName>
</protein>
<keyword evidence="3" id="KW-1185">Reference proteome</keyword>
<name>A0A1I3NQ42_9RHOB</name>
<dbReference type="GO" id="GO:0032259">
    <property type="term" value="P:methylation"/>
    <property type="evidence" value="ECO:0007669"/>
    <property type="project" value="UniProtKB-KW"/>
</dbReference>
<organism evidence="2 3">
    <name type="scientific">Jannaschia pohangensis</name>
    <dbReference type="NCBI Taxonomy" id="390807"/>
    <lineage>
        <taxon>Bacteria</taxon>
        <taxon>Pseudomonadati</taxon>
        <taxon>Pseudomonadota</taxon>
        <taxon>Alphaproteobacteria</taxon>
        <taxon>Rhodobacterales</taxon>
        <taxon>Roseobacteraceae</taxon>
        <taxon>Jannaschia</taxon>
    </lineage>
</organism>
<feature type="domain" description="PhnB-like" evidence="1">
    <location>
        <begin position="7"/>
        <end position="113"/>
    </location>
</feature>
<dbReference type="GO" id="GO:0008168">
    <property type="term" value="F:methyltransferase activity"/>
    <property type="evidence" value="ECO:0007669"/>
    <property type="project" value="UniProtKB-KW"/>
</dbReference>
<proteinExistence type="predicted"/>
<reference evidence="2 3" key="1">
    <citation type="submission" date="2016-10" db="EMBL/GenBank/DDBJ databases">
        <authorList>
            <person name="de Groot N.N."/>
        </authorList>
    </citation>
    <scope>NUCLEOTIDE SEQUENCE [LARGE SCALE GENOMIC DNA]</scope>
    <source>
        <strain evidence="2 3">DSM 19073</strain>
    </source>
</reference>
<sequence length="156" mass="17086">MAVVSGVATCLWFADNNGHEAAAFWCDLLPDSRITMVMPGPDSAPIAVAFELMGTRYQALNGGPRNRLGEETSIVIETDTQAETDRLWSALSEGGEPLQCGWLRDRFGVHWQIAPKGLWEMNSDPDRAAAKRSFDAMLTMDKIDIAAIRAAFEGRA</sequence>
<dbReference type="PANTHER" id="PTHR33990:SF2">
    <property type="entry name" value="PHNB-LIKE DOMAIN-CONTAINING PROTEIN"/>
    <property type="match status" value="1"/>
</dbReference>
<evidence type="ECO:0000313" key="2">
    <source>
        <dbReference type="EMBL" id="SFJ11438.1"/>
    </source>
</evidence>
<dbReference type="EMBL" id="FORA01000002">
    <property type="protein sequence ID" value="SFJ11438.1"/>
    <property type="molecule type" value="Genomic_DNA"/>
</dbReference>
<dbReference type="STRING" id="390807.SAMN04488095_2221"/>
<evidence type="ECO:0000313" key="3">
    <source>
        <dbReference type="Proteomes" id="UP000199110"/>
    </source>
</evidence>
<accession>A0A1I3NQ42</accession>
<dbReference type="SUPFAM" id="SSF54593">
    <property type="entry name" value="Glyoxalase/Bleomycin resistance protein/Dihydroxybiphenyl dioxygenase"/>
    <property type="match status" value="1"/>
</dbReference>
<dbReference type="InterPro" id="IPR029068">
    <property type="entry name" value="Glyas_Bleomycin-R_OHBP_Dase"/>
</dbReference>
<evidence type="ECO:0000259" key="1">
    <source>
        <dbReference type="Pfam" id="PF06983"/>
    </source>
</evidence>
<keyword evidence="2" id="KW-0808">Transferase</keyword>
<dbReference type="Gene3D" id="3.10.180.10">
    <property type="entry name" value="2,3-Dihydroxybiphenyl 1,2-Dioxygenase, domain 1"/>
    <property type="match status" value="1"/>
</dbReference>
<dbReference type="InterPro" id="IPR028973">
    <property type="entry name" value="PhnB-like"/>
</dbReference>